<protein>
    <submittedName>
        <fullName evidence="2">VOC family protein</fullName>
    </submittedName>
</protein>
<sequence>MAGKTGSLIRYELMTPDPDAAKTFYGAVVGWNIDTGATGDSAMDYRMICRSDGGDRMIGAVMNTPPSMPRLGWTYSFGVDDIDRAASAVNAGGGTVAHGPDEIPGGAFSAVCIDPHGATFGLVGPRLH</sequence>
<reference evidence="2 3" key="1">
    <citation type="submission" date="2018-11" db="EMBL/GenBank/DDBJ databases">
        <title>Erythrobacter spongiae sp. nov., isolated from a marine sponge.</title>
        <authorList>
            <person name="Zhuang L."/>
            <person name="Luo L."/>
        </authorList>
    </citation>
    <scope>NUCLEOTIDE SEQUENCE [LARGE SCALE GENOMIC DNA]</scope>
    <source>
        <strain evidence="2 3">HN-E23</strain>
    </source>
</reference>
<dbReference type="AlphaFoldDB" id="A0A3N5D012"/>
<dbReference type="InterPro" id="IPR004360">
    <property type="entry name" value="Glyas_Fos-R_dOase_dom"/>
</dbReference>
<proteinExistence type="predicted"/>
<dbReference type="InterPro" id="IPR037523">
    <property type="entry name" value="VOC_core"/>
</dbReference>
<keyword evidence="3" id="KW-1185">Reference proteome</keyword>
<dbReference type="OrthoDB" id="9793039at2"/>
<dbReference type="Pfam" id="PF00903">
    <property type="entry name" value="Glyoxalase"/>
    <property type="match status" value="1"/>
</dbReference>
<dbReference type="PANTHER" id="PTHR33993:SF14">
    <property type="entry name" value="GB|AAF24581.1"/>
    <property type="match status" value="1"/>
</dbReference>
<dbReference type="SUPFAM" id="SSF54593">
    <property type="entry name" value="Glyoxalase/Bleomycin resistance protein/Dihydroxybiphenyl dioxygenase"/>
    <property type="match status" value="1"/>
</dbReference>
<accession>A0A3N5D012</accession>
<dbReference type="InterPro" id="IPR029068">
    <property type="entry name" value="Glyas_Bleomycin-R_OHBP_Dase"/>
</dbReference>
<dbReference type="CDD" id="cd07247">
    <property type="entry name" value="SgaA_N_like"/>
    <property type="match status" value="1"/>
</dbReference>
<organism evidence="2 3">
    <name type="scientific">Aurantiacibacter spongiae</name>
    <dbReference type="NCBI Taxonomy" id="2488860"/>
    <lineage>
        <taxon>Bacteria</taxon>
        <taxon>Pseudomonadati</taxon>
        <taxon>Pseudomonadota</taxon>
        <taxon>Alphaproteobacteria</taxon>
        <taxon>Sphingomonadales</taxon>
        <taxon>Erythrobacteraceae</taxon>
        <taxon>Aurantiacibacter</taxon>
    </lineage>
</organism>
<dbReference type="Proteomes" id="UP000275232">
    <property type="component" value="Unassembled WGS sequence"/>
</dbReference>
<dbReference type="RefSeq" id="WP_123881689.1">
    <property type="nucleotide sequence ID" value="NZ_RPFZ01000001.1"/>
</dbReference>
<name>A0A3N5D012_9SPHN</name>
<comment type="caution">
    <text evidence="2">The sequence shown here is derived from an EMBL/GenBank/DDBJ whole genome shotgun (WGS) entry which is preliminary data.</text>
</comment>
<gene>
    <name evidence="2" type="ORF">EG799_12315</name>
</gene>
<feature type="domain" description="VOC" evidence="1">
    <location>
        <begin position="7"/>
        <end position="125"/>
    </location>
</feature>
<dbReference type="PANTHER" id="PTHR33993">
    <property type="entry name" value="GLYOXALASE-RELATED"/>
    <property type="match status" value="1"/>
</dbReference>
<dbReference type="Gene3D" id="3.10.180.10">
    <property type="entry name" value="2,3-Dihydroxybiphenyl 1,2-Dioxygenase, domain 1"/>
    <property type="match status" value="1"/>
</dbReference>
<evidence type="ECO:0000259" key="1">
    <source>
        <dbReference type="PROSITE" id="PS51819"/>
    </source>
</evidence>
<evidence type="ECO:0000313" key="3">
    <source>
        <dbReference type="Proteomes" id="UP000275232"/>
    </source>
</evidence>
<evidence type="ECO:0000313" key="2">
    <source>
        <dbReference type="EMBL" id="RPF72319.1"/>
    </source>
</evidence>
<dbReference type="PROSITE" id="PS51819">
    <property type="entry name" value="VOC"/>
    <property type="match status" value="1"/>
</dbReference>
<dbReference type="InterPro" id="IPR052164">
    <property type="entry name" value="Anthracycline_SecMetBiosynth"/>
</dbReference>
<dbReference type="EMBL" id="RPFZ01000001">
    <property type="protein sequence ID" value="RPF72319.1"/>
    <property type="molecule type" value="Genomic_DNA"/>
</dbReference>